<feature type="signal peptide" evidence="2">
    <location>
        <begin position="1"/>
        <end position="20"/>
    </location>
</feature>
<dbReference type="CDD" id="cd00238">
    <property type="entry name" value="ERp29c"/>
    <property type="match status" value="1"/>
</dbReference>
<dbReference type="Gene3D" id="1.20.1150.12">
    <property type="entry name" value="Endoplasmic reticulum resident protein 29, C-terminal domain"/>
    <property type="match status" value="1"/>
</dbReference>
<dbReference type="InterPro" id="IPR016855">
    <property type="entry name" value="ERp29"/>
</dbReference>
<dbReference type="SUPFAM" id="SSF52833">
    <property type="entry name" value="Thioredoxin-like"/>
    <property type="match status" value="1"/>
</dbReference>
<evidence type="ECO:0000313" key="7">
    <source>
        <dbReference type="RefSeq" id="XP_025836470.1"/>
    </source>
</evidence>
<dbReference type="KEGG" id="apln:112906485"/>
<name>A0A1W4WNQ7_AGRPL</name>
<feature type="domain" description="ERp29 N-terminal" evidence="4">
    <location>
        <begin position="22"/>
        <end position="148"/>
    </location>
</feature>
<dbReference type="STRING" id="224129.A0A1W4WNQ7"/>
<evidence type="ECO:0000259" key="3">
    <source>
        <dbReference type="Pfam" id="PF07749"/>
    </source>
</evidence>
<reference evidence="6 7" key="1">
    <citation type="submission" date="2025-04" db="UniProtKB">
        <authorList>
            <consortium name="RefSeq"/>
        </authorList>
    </citation>
    <scope>IDENTIFICATION</scope>
    <source>
        <tissue evidence="6 7">Entire body</tissue>
    </source>
</reference>
<dbReference type="FunFam" id="1.20.1150.12:FF:000001">
    <property type="entry name" value="Endoplasmic reticulum resident protein 29"/>
    <property type="match status" value="1"/>
</dbReference>
<dbReference type="InterPro" id="IPR036249">
    <property type="entry name" value="Thioredoxin-like_sf"/>
</dbReference>
<feature type="domain" description="Endoplasmic reticulum resident protein 29 C-terminal" evidence="3">
    <location>
        <begin position="149"/>
        <end position="241"/>
    </location>
</feature>
<evidence type="ECO:0000313" key="5">
    <source>
        <dbReference type="Proteomes" id="UP000192223"/>
    </source>
</evidence>
<dbReference type="PANTHER" id="PTHR12211">
    <property type="entry name" value="ENDOPLASMIC RETICULUM PROTEIN ERP29"/>
    <property type="match status" value="1"/>
</dbReference>
<dbReference type="Pfam" id="PF07749">
    <property type="entry name" value="ERp29"/>
    <property type="match status" value="1"/>
</dbReference>
<evidence type="ECO:0000259" key="4">
    <source>
        <dbReference type="Pfam" id="PF07912"/>
    </source>
</evidence>
<evidence type="ECO:0000256" key="2">
    <source>
        <dbReference type="SAM" id="SignalP"/>
    </source>
</evidence>
<organism evidence="5 6">
    <name type="scientific">Agrilus planipennis</name>
    <name type="common">Emerald ash borer</name>
    <name type="synonym">Agrilus marcopoli</name>
    <dbReference type="NCBI Taxonomy" id="224129"/>
    <lineage>
        <taxon>Eukaryota</taxon>
        <taxon>Metazoa</taxon>
        <taxon>Ecdysozoa</taxon>
        <taxon>Arthropoda</taxon>
        <taxon>Hexapoda</taxon>
        <taxon>Insecta</taxon>
        <taxon>Pterygota</taxon>
        <taxon>Neoptera</taxon>
        <taxon>Endopterygota</taxon>
        <taxon>Coleoptera</taxon>
        <taxon>Polyphaga</taxon>
        <taxon>Elateriformia</taxon>
        <taxon>Buprestoidea</taxon>
        <taxon>Buprestidae</taxon>
        <taxon>Agrilinae</taxon>
        <taxon>Agrilus</taxon>
    </lineage>
</organism>
<dbReference type="GO" id="GO:0005788">
    <property type="term" value="C:endoplasmic reticulum lumen"/>
    <property type="evidence" value="ECO:0007669"/>
    <property type="project" value="InterPro"/>
</dbReference>
<proteinExistence type="predicted"/>
<feature type="chain" id="PRO_5044566928" evidence="2">
    <location>
        <begin position="21"/>
        <end position="248"/>
    </location>
</feature>
<dbReference type="GO" id="GO:0009306">
    <property type="term" value="P:protein secretion"/>
    <property type="evidence" value="ECO:0007669"/>
    <property type="project" value="InterPro"/>
</dbReference>
<protein>
    <submittedName>
        <fullName evidence="6 7">Endoplasmic reticulum resident protein 29</fullName>
    </submittedName>
</protein>
<dbReference type="InterPro" id="IPR012883">
    <property type="entry name" value="ERp29_N"/>
</dbReference>
<dbReference type="RefSeq" id="XP_025836470.1">
    <property type="nucleotide sequence ID" value="XM_025980685.1"/>
</dbReference>
<keyword evidence="1" id="KW-0256">Endoplasmic reticulum</keyword>
<dbReference type="Gene3D" id="3.40.30.10">
    <property type="entry name" value="Glutaredoxin"/>
    <property type="match status" value="1"/>
</dbReference>
<gene>
    <name evidence="6" type="primary">LOC108734555</name>
    <name evidence="7" type="synonym">LOC112906485</name>
</gene>
<dbReference type="InterPro" id="IPR036356">
    <property type="entry name" value="ERp29_C_sf"/>
</dbReference>
<dbReference type="Proteomes" id="UP000192223">
    <property type="component" value="Unplaced"/>
</dbReference>
<dbReference type="InterPro" id="IPR011679">
    <property type="entry name" value="ERp29_C"/>
</dbReference>
<evidence type="ECO:0000256" key="1">
    <source>
        <dbReference type="ARBA" id="ARBA00022824"/>
    </source>
</evidence>
<keyword evidence="5" id="KW-1185">Reference proteome</keyword>
<dbReference type="Pfam" id="PF07912">
    <property type="entry name" value="ERp29_N"/>
    <property type="match status" value="1"/>
</dbReference>
<dbReference type="KEGG" id="apln:108734555"/>
<dbReference type="PANTHER" id="PTHR12211:SF0">
    <property type="entry name" value="ENDOPLASMIC RETICULUM RESIDENT PROTEIN 29"/>
    <property type="match status" value="1"/>
</dbReference>
<sequence>MNVATVLFGLFLFLSGFCTAYSCKGCVNVDQWSWEKIVPKFRAALVKFDVAFPYGDRHDTFTKLAEEFADNKDIIIVQVGVKDYGDKENKELAEKHGIMSKDDLPTVQLFIQNQTTPIDLPLSKNKEWSLSKLRNFVRVNTDIYVGLPGCLEKFDKLANKFIASSNKEEQMKKAELLAKNLKEKEKSSAKTYLLFMKKIIEQGAKFVEQEASRLGKILKDGKVKEQKKEELSQKINILQSFENKKDEL</sequence>
<evidence type="ECO:0000313" key="6">
    <source>
        <dbReference type="RefSeq" id="XP_018321670.1"/>
    </source>
</evidence>
<dbReference type="SUPFAM" id="SSF47933">
    <property type="entry name" value="ERP29 C domain-like"/>
    <property type="match status" value="1"/>
</dbReference>
<dbReference type="OrthoDB" id="417262at2759"/>
<dbReference type="GeneID" id="108734555"/>
<dbReference type="AlphaFoldDB" id="A0A1W4WNQ7"/>
<dbReference type="RefSeq" id="XP_018321670.1">
    <property type="nucleotide sequence ID" value="XM_018466168.2"/>
</dbReference>
<accession>A0A1W4WNQ7</accession>
<keyword evidence="2" id="KW-0732">Signal</keyword>